<gene>
    <name evidence="1" type="ORF">ACFOHL_00675</name>
</gene>
<dbReference type="Proteomes" id="UP001595478">
    <property type="component" value="Unassembled WGS sequence"/>
</dbReference>
<evidence type="ECO:0000313" key="1">
    <source>
        <dbReference type="EMBL" id="MFC3120129.1"/>
    </source>
</evidence>
<dbReference type="RefSeq" id="WP_376918272.1">
    <property type="nucleotide sequence ID" value="NZ_JBHRSW010000004.1"/>
</dbReference>
<protein>
    <submittedName>
        <fullName evidence="1">Uncharacterized protein</fullName>
    </submittedName>
</protein>
<accession>A0ABV7FL81</accession>
<proteinExistence type="predicted"/>
<name>A0ABV7FL81_9ALTE</name>
<sequence length="186" mass="21360">MDQLIKQITHSRSFSRDYQKLILELIKANPCLTSGLCRSARLVDIHSSFNDDPYQILHDPAIPDWEYKKFSVDLVNVAGSDIDIDITFLSSSPQVTRSPNKPTEVYCTDFGTLLVYSYPKHILVLFICDPNGRNDCWFFYLNLPNIPFNPDDIENFLNSILSSYESIDSEYDIERMPRYSGGTGRD</sequence>
<dbReference type="EMBL" id="JBHRSW010000004">
    <property type="protein sequence ID" value="MFC3120129.1"/>
    <property type="molecule type" value="Genomic_DNA"/>
</dbReference>
<comment type="caution">
    <text evidence="1">The sequence shown here is derived from an EMBL/GenBank/DDBJ whole genome shotgun (WGS) entry which is preliminary data.</text>
</comment>
<organism evidence="1 2">
    <name type="scientific">Agaribacter flavus</name>
    <dbReference type="NCBI Taxonomy" id="1902781"/>
    <lineage>
        <taxon>Bacteria</taxon>
        <taxon>Pseudomonadati</taxon>
        <taxon>Pseudomonadota</taxon>
        <taxon>Gammaproteobacteria</taxon>
        <taxon>Alteromonadales</taxon>
        <taxon>Alteromonadaceae</taxon>
        <taxon>Agaribacter</taxon>
    </lineage>
</organism>
<evidence type="ECO:0000313" key="2">
    <source>
        <dbReference type="Proteomes" id="UP001595478"/>
    </source>
</evidence>
<reference evidence="2" key="1">
    <citation type="journal article" date="2019" name="Int. J. Syst. Evol. Microbiol.">
        <title>The Global Catalogue of Microorganisms (GCM) 10K type strain sequencing project: providing services to taxonomists for standard genome sequencing and annotation.</title>
        <authorList>
            <consortium name="The Broad Institute Genomics Platform"/>
            <consortium name="The Broad Institute Genome Sequencing Center for Infectious Disease"/>
            <person name="Wu L."/>
            <person name="Ma J."/>
        </authorList>
    </citation>
    <scope>NUCLEOTIDE SEQUENCE [LARGE SCALE GENOMIC DNA]</scope>
    <source>
        <strain evidence="2">KCTC 52473</strain>
    </source>
</reference>
<keyword evidence="2" id="KW-1185">Reference proteome</keyword>